<dbReference type="PANTHER" id="PTHR44858:SF1">
    <property type="entry name" value="UDP-N-ACETYLGLUCOSAMINE--PEPTIDE N-ACETYLGLUCOSAMINYLTRANSFERASE SPINDLY-RELATED"/>
    <property type="match status" value="1"/>
</dbReference>
<dbReference type="InterPro" id="IPR019734">
    <property type="entry name" value="TPR_rpt"/>
</dbReference>
<dbReference type="Proteomes" id="UP001281305">
    <property type="component" value="Chromosome"/>
</dbReference>
<dbReference type="SMART" id="SM00028">
    <property type="entry name" value="TPR"/>
    <property type="match status" value="2"/>
</dbReference>
<keyword evidence="1" id="KW-0677">Repeat</keyword>
<dbReference type="PANTHER" id="PTHR44858">
    <property type="entry name" value="TETRATRICOPEPTIDE REPEAT PROTEIN 6"/>
    <property type="match status" value="1"/>
</dbReference>
<evidence type="ECO:0000256" key="2">
    <source>
        <dbReference type="ARBA" id="ARBA00022803"/>
    </source>
</evidence>
<reference evidence="3 4" key="1">
    <citation type="submission" date="2024-02" db="EMBL/GenBank/DDBJ databases">
        <title>Roseovarius strain W115 nov., isolated from a marine algae.</title>
        <authorList>
            <person name="Lee M.W."/>
            <person name="Lee J.K."/>
            <person name="Kim J.M."/>
            <person name="Choi D.G."/>
            <person name="Baek J.H."/>
            <person name="Bayburt H."/>
            <person name="Jung J.J."/>
            <person name="Han D.M."/>
            <person name="Jeon C.O."/>
        </authorList>
    </citation>
    <scope>NUCLEOTIDE SEQUENCE [LARGE SCALE GENOMIC DNA]</scope>
    <source>
        <strain evidence="3 4">W115</strain>
    </source>
</reference>
<evidence type="ECO:0000313" key="3">
    <source>
        <dbReference type="EMBL" id="WYK18998.1"/>
    </source>
</evidence>
<name>A0ABZ2TLJ0_9RHOB</name>
<dbReference type="EMBL" id="CP146606">
    <property type="protein sequence ID" value="WYK18998.1"/>
    <property type="molecule type" value="Genomic_DNA"/>
</dbReference>
<evidence type="ECO:0000313" key="4">
    <source>
        <dbReference type="Proteomes" id="UP001281305"/>
    </source>
</evidence>
<proteinExistence type="predicted"/>
<evidence type="ECO:0008006" key="5">
    <source>
        <dbReference type="Google" id="ProtNLM"/>
    </source>
</evidence>
<dbReference type="InterPro" id="IPR050498">
    <property type="entry name" value="Ycf3"/>
</dbReference>
<protein>
    <recommendedName>
        <fullName evidence="5">Tetratricopeptide repeat protein</fullName>
    </recommendedName>
</protein>
<dbReference type="SUPFAM" id="SSF48452">
    <property type="entry name" value="TPR-like"/>
    <property type="match status" value="1"/>
</dbReference>
<organism evidence="3 4">
    <name type="scientific">Roseovarius rhodophyticola</name>
    <dbReference type="NCBI Taxonomy" id="3080827"/>
    <lineage>
        <taxon>Bacteria</taxon>
        <taxon>Pseudomonadati</taxon>
        <taxon>Pseudomonadota</taxon>
        <taxon>Alphaproteobacteria</taxon>
        <taxon>Rhodobacterales</taxon>
        <taxon>Roseobacteraceae</taxon>
        <taxon>Roseovarius</taxon>
    </lineage>
</organism>
<keyword evidence="2" id="KW-0802">TPR repeat</keyword>
<accession>A0ABZ2TLJ0</accession>
<dbReference type="InterPro" id="IPR011990">
    <property type="entry name" value="TPR-like_helical_dom_sf"/>
</dbReference>
<dbReference type="Gene3D" id="1.25.40.10">
    <property type="entry name" value="Tetratricopeptide repeat domain"/>
    <property type="match status" value="1"/>
</dbReference>
<keyword evidence="4" id="KW-1185">Reference proteome</keyword>
<evidence type="ECO:0000256" key="1">
    <source>
        <dbReference type="ARBA" id="ARBA00022737"/>
    </source>
</evidence>
<sequence>MRLTILACVVAGPVWANACPEPPDHAAALSDLIKAAREAPDEATGRALSGEMWALWADAPDAKAQELLDEAMERRRVADYDGATKAVDALIAYCPDYSEGYNQRAFINFLREDFAAALPDLNRTLEITPRHTGALTGRALTLAALGRNAEATLSLRAALDLNPWLGERRLLQQLEQQEQDL</sequence>
<gene>
    <name evidence="3" type="ORF">RZS32_003690</name>
</gene>
<dbReference type="RefSeq" id="WP_317055680.1">
    <property type="nucleotide sequence ID" value="NZ_CP146606.1"/>
</dbReference>